<dbReference type="AlphaFoldDB" id="A0A3P7IIX8"/>
<dbReference type="EMBL" id="UYYB01000891">
    <property type="protein sequence ID" value="VDM65524.1"/>
    <property type="molecule type" value="Genomic_DNA"/>
</dbReference>
<keyword evidence="2" id="KW-0121">Carboxypeptidase</keyword>
<evidence type="ECO:0000256" key="4">
    <source>
        <dbReference type="ARBA" id="ARBA00022729"/>
    </source>
</evidence>
<evidence type="ECO:0000256" key="7">
    <source>
        <dbReference type="SAM" id="SignalP"/>
    </source>
</evidence>
<keyword evidence="6" id="KW-0325">Glycoprotein</keyword>
<dbReference type="GO" id="GO:0004185">
    <property type="term" value="F:serine-type carboxypeptidase activity"/>
    <property type="evidence" value="ECO:0007669"/>
    <property type="project" value="InterPro"/>
</dbReference>
<keyword evidence="3" id="KW-0645">Protease</keyword>
<dbReference type="PRINTS" id="PR00724">
    <property type="entry name" value="CRBOXYPTASEC"/>
</dbReference>
<keyword evidence="4 7" id="KW-0732">Signal</keyword>
<feature type="signal peptide" evidence="7">
    <location>
        <begin position="1"/>
        <end position="18"/>
    </location>
</feature>
<proteinExistence type="inferred from homology"/>
<evidence type="ECO:0000313" key="8">
    <source>
        <dbReference type="EMBL" id="VDM65524.1"/>
    </source>
</evidence>
<dbReference type="PANTHER" id="PTHR11802:SF3">
    <property type="entry name" value="RETINOID-INDUCIBLE SERINE CARBOXYPEPTIDASE"/>
    <property type="match status" value="1"/>
</dbReference>
<dbReference type="InterPro" id="IPR001563">
    <property type="entry name" value="Peptidase_S10"/>
</dbReference>
<dbReference type="OrthoDB" id="443318at2759"/>
<protein>
    <recommendedName>
        <fullName evidence="10">Carboxypeptidase</fullName>
    </recommendedName>
</protein>
<keyword evidence="9" id="KW-1185">Reference proteome</keyword>
<accession>A0A3P7IIX8</accession>
<feature type="chain" id="PRO_5017968127" description="Carboxypeptidase" evidence="7">
    <location>
        <begin position="19"/>
        <end position="393"/>
    </location>
</feature>
<sequence>MLCRLATALLVCVSLGEAVHNTVNTWNGLLQYDEDWGYVDIRPGAHTFWWLYAVKPANNRPLILWLQGGPGASSTGFGNFEETGPKMMNSTDNPSTWLQVADLVYVDNPVGAGFSYVDNDGAFTTNVAEIGQDLLAWLRQFLILHYEYRTRPFFIFCESYGGNIRLDFRGVALGDSWISAMDYVNSWGEFLYANSYLDSNQLARVNAEAKNCQNKVDQGQWKQATTCWGNMEDLIGTVRETGGVSWYNILKYGGQDDWSKKRRKRSAYSVMNRLFNRHVGFYQRDALSSYMDTTVREKLGIIPDSVKFGAQSNAVFNMQAEDFMKPNWDTVDSLLKNGTNVIVYNGNQDLICDSVGGFHQSQILIYTRKTMKEKSHICKNPQQRPSAAKNALL</sequence>
<evidence type="ECO:0000256" key="1">
    <source>
        <dbReference type="ARBA" id="ARBA00009431"/>
    </source>
</evidence>
<comment type="similarity">
    <text evidence="1">Belongs to the peptidase S10 family.</text>
</comment>
<evidence type="ECO:0000313" key="9">
    <source>
        <dbReference type="Proteomes" id="UP000270094"/>
    </source>
</evidence>
<keyword evidence="5" id="KW-0378">Hydrolase</keyword>
<evidence type="ECO:0000256" key="6">
    <source>
        <dbReference type="ARBA" id="ARBA00023180"/>
    </source>
</evidence>
<name>A0A3P7IIX8_STRVU</name>
<dbReference type="PANTHER" id="PTHR11802">
    <property type="entry name" value="SERINE PROTEASE FAMILY S10 SERINE CARBOXYPEPTIDASE"/>
    <property type="match status" value="1"/>
</dbReference>
<reference evidence="8 9" key="1">
    <citation type="submission" date="2018-11" db="EMBL/GenBank/DDBJ databases">
        <authorList>
            <consortium name="Pathogen Informatics"/>
        </authorList>
    </citation>
    <scope>NUCLEOTIDE SEQUENCE [LARGE SCALE GENOMIC DNA]</scope>
</reference>
<organism evidence="8 9">
    <name type="scientific">Strongylus vulgaris</name>
    <name type="common">Blood worm</name>
    <dbReference type="NCBI Taxonomy" id="40348"/>
    <lineage>
        <taxon>Eukaryota</taxon>
        <taxon>Metazoa</taxon>
        <taxon>Ecdysozoa</taxon>
        <taxon>Nematoda</taxon>
        <taxon>Chromadorea</taxon>
        <taxon>Rhabditida</taxon>
        <taxon>Rhabditina</taxon>
        <taxon>Rhabditomorpha</taxon>
        <taxon>Strongyloidea</taxon>
        <taxon>Strongylidae</taxon>
        <taxon>Strongylus</taxon>
    </lineage>
</organism>
<dbReference type="Proteomes" id="UP000270094">
    <property type="component" value="Unassembled WGS sequence"/>
</dbReference>
<evidence type="ECO:0000256" key="5">
    <source>
        <dbReference type="ARBA" id="ARBA00022801"/>
    </source>
</evidence>
<dbReference type="GO" id="GO:0006508">
    <property type="term" value="P:proteolysis"/>
    <property type="evidence" value="ECO:0007669"/>
    <property type="project" value="UniProtKB-KW"/>
</dbReference>
<evidence type="ECO:0000256" key="2">
    <source>
        <dbReference type="ARBA" id="ARBA00022645"/>
    </source>
</evidence>
<dbReference type="InterPro" id="IPR029058">
    <property type="entry name" value="AB_hydrolase_fold"/>
</dbReference>
<evidence type="ECO:0000256" key="3">
    <source>
        <dbReference type="ARBA" id="ARBA00022670"/>
    </source>
</evidence>
<dbReference type="Pfam" id="PF00450">
    <property type="entry name" value="Peptidase_S10"/>
    <property type="match status" value="1"/>
</dbReference>
<dbReference type="Gene3D" id="3.40.50.1820">
    <property type="entry name" value="alpha/beta hydrolase"/>
    <property type="match status" value="1"/>
</dbReference>
<dbReference type="SUPFAM" id="SSF53474">
    <property type="entry name" value="alpha/beta-Hydrolases"/>
    <property type="match status" value="1"/>
</dbReference>
<gene>
    <name evidence="8" type="ORF">SVUK_LOCUS522</name>
</gene>
<evidence type="ECO:0008006" key="10">
    <source>
        <dbReference type="Google" id="ProtNLM"/>
    </source>
</evidence>